<keyword evidence="4 10" id="KW-1133">Transmembrane helix</keyword>
<evidence type="ECO:0000256" key="2">
    <source>
        <dbReference type="ARBA" id="ARBA00022475"/>
    </source>
</evidence>
<comment type="caution">
    <text evidence="12">The sequence shown here is derived from an EMBL/GenBank/DDBJ whole genome shotgun (WGS) entry which is preliminary data.</text>
</comment>
<dbReference type="PANTHER" id="PTHR24248:SF199">
    <property type="entry name" value="IP13425P-RELATED"/>
    <property type="match status" value="1"/>
</dbReference>
<evidence type="ECO:0000256" key="5">
    <source>
        <dbReference type="ARBA" id="ARBA00023040"/>
    </source>
</evidence>
<evidence type="ECO:0000256" key="10">
    <source>
        <dbReference type="SAM" id="Phobius"/>
    </source>
</evidence>
<name>Q4RF30_TETNG</name>
<gene>
    <name evidence="12" type="ORF">GSTENG00035508001</name>
</gene>
<dbReference type="GO" id="GO:0005886">
    <property type="term" value="C:plasma membrane"/>
    <property type="evidence" value="ECO:0007669"/>
    <property type="project" value="UniProtKB-SubCell"/>
</dbReference>
<dbReference type="Pfam" id="PF00001">
    <property type="entry name" value="7tm_1"/>
    <property type="match status" value="1"/>
</dbReference>
<evidence type="ECO:0000256" key="6">
    <source>
        <dbReference type="ARBA" id="ARBA00023136"/>
    </source>
</evidence>
<comment type="subcellular location">
    <subcellularLocation>
        <location evidence="1">Cell membrane</location>
        <topology evidence="1">Multi-pass membrane protein</topology>
    </subcellularLocation>
</comment>
<proteinExistence type="predicted"/>
<dbReference type="GO" id="GO:0071880">
    <property type="term" value="P:adenylate cyclase-activating adrenergic receptor signaling pathway"/>
    <property type="evidence" value="ECO:0007669"/>
    <property type="project" value="TreeGrafter"/>
</dbReference>
<dbReference type="InterPro" id="IPR017452">
    <property type="entry name" value="GPCR_Rhodpsn_7TM"/>
</dbReference>
<keyword evidence="5" id="KW-0297">G-protein coupled receptor</keyword>
<dbReference type="GO" id="GO:0004993">
    <property type="term" value="F:G protein-coupled serotonin receptor activity"/>
    <property type="evidence" value="ECO:0007669"/>
    <property type="project" value="UniProtKB-ARBA"/>
</dbReference>
<reference evidence="12" key="1">
    <citation type="journal article" date="2004" name="Nature">
        <title>Genome duplication in the teleost fish Tetraodon nigroviridis reveals the early vertebrate proto-karyotype.</title>
        <authorList>
            <person name="Jaillon O."/>
            <person name="Aury J.-M."/>
            <person name="Brunet F."/>
            <person name="Petit J.-L."/>
            <person name="Stange-Thomann N."/>
            <person name="Mauceli E."/>
            <person name="Bouneau L."/>
            <person name="Fischer C."/>
            <person name="Ozouf-Costaz C."/>
            <person name="Bernot A."/>
            <person name="Nicaud S."/>
            <person name="Jaffe D."/>
            <person name="Fisher S."/>
            <person name="Lutfalla G."/>
            <person name="Dossat C."/>
            <person name="Segurens B."/>
            <person name="Dasilva C."/>
            <person name="Salanoubat M."/>
            <person name="Levy M."/>
            <person name="Boudet N."/>
            <person name="Castellano S."/>
            <person name="Anthouard V."/>
            <person name="Jubin C."/>
            <person name="Castelli V."/>
            <person name="Katinka M."/>
            <person name="Vacherie B."/>
            <person name="Biemont C."/>
            <person name="Skalli Z."/>
            <person name="Cattolico L."/>
            <person name="Poulain J."/>
            <person name="De Berardinis V."/>
            <person name="Cruaud C."/>
            <person name="Duprat S."/>
            <person name="Brottier P."/>
            <person name="Coutanceau J.-P."/>
            <person name="Gouzy J."/>
            <person name="Parra G."/>
            <person name="Lardier G."/>
            <person name="Chapple C."/>
            <person name="McKernan K.J."/>
            <person name="McEwan P."/>
            <person name="Bosak S."/>
            <person name="Kellis M."/>
            <person name="Volff J.-N."/>
            <person name="Guigo R."/>
            <person name="Zody M.C."/>
            <person name="Mesirov J."/>
            <person name="Lindblad-Toh K."/>
            <person name="Birren B."/>
            <person name="Nusbaum C."/>
            <person name="Kahn D."/>
            <person name="Robinson-Rechavi M."/>
            <person name="Laudet V."/>
            <person name="Schachter V."/>
            <person name="Quetier F."/>
            <person name="Saurin W."/>
            <person name="Scarpelli C."/>
            <person name="Wincker P."/>
            <person name="Lander E.S."/>
            <person name="Weissenbach J."/>
            <person name="Roest Crollius H."/>
        </authorList>
    </citation>
    <scope>NUCLEOTIDE SEQUENCE [LARGE SCALE GENOMIC DNA]</scope>
</reference>
<feature type="transmembrane region" description="Helical" evidence="10">
    <location>
        <begin position="71"/>
        <end position="93"/>
    </location>
</feature>
<reference evidence="12" key="2">
    <citation type="submission" date="2004-02" db="EMBL/GenBank/DDBJ databases">
        <authorList>
            <consortium name="Genoscope"/>
            <consortium name="Whitehead Institute Centre for Genome Research"/>
        </authorList>
    </citation>
    <scope>NUCLEOTIDE SEQUENCE</scope>
</reference>
<evidence type="ECO:0000256" key="3">
    <source>
        <dbReference type="ARBA" id="ARBA00022692"/>
    </source>
</evidence>
<evidence type="ECO:0000256" key="8">
    <source>
        <dbReference type="ARBA" id="ARBA00023170"/>
    </source>
</evidence>
<dbReference type="PRINTS" id="PR00237">
    <property type="entry name" value="GPCRRHODOPSN"/>
</dbReference>
<evidence type="ECO:0000256" key="9">
    <source>
        <dbReference type="ARBA" id="ARBA00023224"/>
    </source>
</evidence>
<protein>
    <submittedName>
        <fullName evidence="12">(spotted green pufferfish) hypothetical protein</fullName>
    </submittedName>
</protein>
<dbReference type="PANTHER" id="PTHR24248">
    <property type="entry name" value="ADRENERGIC RECEPTOR-RELATED G-PROTEIN COUPLED RECEPTOR"/>
    <property type="match status" value="1"/>
</dbReference>
<keyword evidence="8" id="KW-0675">Receptor</keyword>
<feature type="domain" description="G-protein coupled receptors family 1 profile" evidence="11">
    <location>
        <begin position="1"/>
        <end position="119"/>
    </location>
</feature>
<evidence type="ECO:0000259" key="11">
    <source>
        <dbReference type="PROSITE" id="PS50262"/>
    </source>
</evidence>
<keyword evidence="2" id="KW-1003">Cell membrane</keyword>
<dbReference type="PROSITE" id="PS50262">
    <property type="entry name" value="G_PROTEIN_RECEP_F1_2"/>
    <property type="match status" value="1"/>
</dbReference>
<sequence length="135" mass="15086">MIGGGIVFAQSSQGVCKVCSAGAIVTGPVFSFYLPAIVMLCIYIKSFLVAQRQVHNIRSTSTAVNKMEKKATKTLATVMGVFLCCMLPCFLYLSFQLLTDQHPLNWLDLSNSMLNPFIYAFFLQLVQESFQDDYF</sequence>
<dbReference type="OrthoDB" id="5959645at2759"/>
<feature type="transmembrane region" description="Helical" evidence="10">
    <location>
        <begin position="30"/>
        <end position="50"/>
    </location>
</feature>
<organism evidence="12">
    <name type="scientific">Tetraodon nigroviridis</name>
    <name type="common">Spotted green pufferfish</name>
    <name type="synonym">Chelonodon nigroviridis</name>
    <dbReference type="NCBI Taxonomy" id="99883"/>
    <lineage>
        <taxon>Eukaryota</taxon>
        <taxon>Metazoa</taxon>
        <taxon>Chordata</taxon>
        <taxon>Craniata</taxon>
        <taxon>Vertebrata</taxon>
        <taxon>Euteleostomi</taxon>
        <taxon>Actinopterygii</taxon>
        <taxon>Neopterygii</taxon>
        <taxon>Teleostei</taxon>
        <taxon>Neoteleostei</taxon>
        <taxon>Acanthomorphata</taxon>
        <taxon>Eupercaria</taxon>
        <taxon>Tetraodontiformes</taxon>
        <taxon>Tetradontoidea</taxon>
        <taxon>Tetraodontidae</taxon>
        <taxon>Tetraodon</taxon>
    </lineage>
</organism>
<dbReference type="AlphaFoldDB" id="Q4RF30"/>
<dbReference type="KEGG" id="tng:GSTEN00035508G001"/>
<accession>Q4RF30</accession>
<keyword evidence="3 10" id="KW-0812">Transmembrane</keyword>
<dbReference type="Gene3D" id="1.20.1070.10">
    <property type="entry name" value="Rhodopsin 7-helix transmembrane proteins"/>
    <property type="match status" value="1"/>
</dbReference>
<dbReference type="SUPFAM" id="SSF81321">
    <property type="entry name" value="Family A G protein-coupled receptor-like"/>
    <property type="match status" value="1"/>
</dbReference>
<evidence type="ECO:0000256" key="4">
    <source>
        <dbReference type="ARBA" id="ARBA00022989"/>
    </source>
</evidence>
<keyword evidence="7" id="KW-1015">Disulfide bond</keyword>
<evidence type="ECO:0000313" key="12">
    <source>
        <dbReference type="EMBL" id="CAG13002.1"/>
    </source>
</evidence>
<dbReference type="EMBL" id="CAAE01015120">
    <property type="protein sequence ID" value="CAG13002.1"/>
    <property type="molecule type" value="Genomic_DNA"/>
</dbReference>
<keyword evidence="6 10" id="KW-0472">Membrane</keyword>
<keyword evidence="9" id="KW-0807">Transducer</keyword>
<dbReference type="InterPro" id="IPR000276">
    <property type="entry name" value="GPCR_Rhodpsn"/>
</dbReference>
<dbReference type="GO" id="GO:0043410">
    <property type="term" value="P:positive regulation of MAPK cascade"/>
    <property type="evidence" value="ECO:0007669"/>
    <property type="project" value="TreeGrafter"/>
</dbReference>
<evidence type="ECO:0000256" key="1">
    <source>
        <dbReference type="ARBA" id="ARBA00004651"/>
    </source>
</evidence>
<evidence type="ECO:0000256" key="7">
    <source>
        <dbReference type="ARBA" id="ARBA00023157"/>
    </source>
</evidence>